<gene>
    <name evidence="1" type="ORF">BO82DRAFT_360095</name>
</gene>
<proteinExistence type="predicted"/>
<keyword evidence="2" id="KW-1185">Reference proteome</keyword>
<reference evidence="1 2" key="1">
    <citation type="submission" date="2016-12" db="EMBL/GenBank/DDBJ databases">
        <title>The genomes of Aspergillus section Nigri reveals drivers in fungal speciation.</title>
        <authorList>
            <consortium name="DOE Joint Genome Institute"/>
            <person name="Vesth T.C."/>
            <person name="Nybo J."/>
            <person name="Theobald S."/>
            <person name="Brandl J."/>
            <person name="Frisvad J.C."/>
            <person name="Nielsen K.F."/>
            <person name="Lyhne E.K."/>
            <person name="Kogle M.E."/>
            <person name="Kuo A."/>
            <person name="Riley R."/>
            <person name="Clum A."/>
            <person name="Nolan M."/>
            <person name="Lipzen A."/>
            <person name="Salamov A."/>
            <person name="Henrissat B."/>
            <person name="Wiebenga A."/>
            <person name="De Vries R.P."/>
            <person name="Grigoriev I.V."/>
            <person name="Mortensen U.H."/>
            <person name="Andersen M.R."/>
            <person name="Baker S.E."/>
        </authorList>
    </citation>
    <scope>NUCLEOTIDE SEQUENCE [LARGE SCALE GENOMIC DNA]</scope>
    <source>
        <strain evidence="1 2">CBS 121591</strain>
    </source>
</reference>
<evidence type="ECO:0000313" key="2">
    <source>
        <dbReference type="Proteomes" id="UP000248340"/>
    </source>
</evidence>
<dbReference type="VEuPathDB" id="FungiDB:BO82DRAFT_360095"/>
<dbReference type="AlphaFoldDB" id="A0A319CIV3"/>
<sequence>MAVDQFYSKISVDVERNDEILEKAKELDAQFQEPGVEIDSHWTPYTIKVVQGIPVDRLVVFRPHESNKLLGCIRVYRAGTTTKLWDVFETDGIFIGKVPKDCAFEAMLVQVKMLTLRNHES</sequence>
<dbReference type="Proteomes" id="UP000248340">
    <property type="component" value="Unassembled WGS sequence"/>
</dbReference>
<dbReference type="EMBL" id="KZ821814">
    <property type="protein sequence ID" value="PYH75348.1"/>
    <property type="molecule type" value="Genomic_DNA"/>
</dbReference>
<evidence type="ECO:0000313" key="1">
    <source>
        <dbReference type="EMBL" id="PYH75348.1"/>
    </source>
</evidence>
<protein>
    <submittedName>
        <fullName evidence="1">Uncharacterized protein</fullName>
    </submittedName>
</protein>
<dbReference type="GeneID" id="37139488"/>
<organism evidence="1 2">
    <name type="scientific">Aspergillus uvarum CBS 121591</name>
    <dbReference type="NCBI Taxonomy" id="1448315"/>
    <lineage>
        <taxon>Eukaryota</taxon>
        <taxon>Fungi</taxon>
        <taxon>Dikarya</taxon>
        <taxon>Ascomycota</taxon>
        <taxon>Pezizomycotina</taxon>
        <taxon>Eurotiomycetes</taxon>
        <taxon>Eurotiomycetidae</taxon>
        <taxon>Eurotiales</taxon>
        <taxon>Aspergillaceae</taxon>
        <taxon>Aspergillus</taxon>
        <taxon>Aspergillus subgen. Circumdati</taxon>
    </lineage>
</organism>
<accession>A0A319CIV3</accession>
<name>A0A319CIV3_9EURO</name>
<dbReference type="OrthoDB" id="5145117at2759"/>
<dbReference type="RefSeq" id="XP_025485548.1">
    <property type="nucleotide sequence ID" value="XM_025636747.1"/>
</dbReference>